<dbReference type="PANTHER" id="PTHR12387:SF0">
    <property type="entry name" value="26S PROTEASOME NON-ATPASE REGULATORY SUBUNIT 8"/>
    <property type="match status" value="1"/>
</dbReference>
<dbReference type="Pfam" id="PF10075">
    <property type="entry name" value="CSN8_PSD8_EIF3K"/>
    <property type="match status" value="1"/>
</dbReference>
<sequence>METVHKKLLAEWNKEPKVLTAVGSTLKQVKEMMENPETLKGLSGAALHTIHRDVYEIDALYAVLQSDLKAFHEAISVVMNFYDCYRSNEESPNKFLMIGLNLMYFLTTNQHAQFHMLLEQIDQNVQQNNPYITTPVKLEQSLMEGVYNKVVLTEKNIPSPYYALFIRISMDTVRDEIASCIECSFKKVSQKDAAQLLLFNNVSEVIPFAKKVLNINCICLCYVIPLLEKFGQYIYFRTGTIWINTIKCRKLFQKKKWFQPIQKEQLDTKRIAKQTIFYAKQLEMIV</sequence>
<evidence type="ECO:0000259" key="2">
    <source>
        <dbReference type="Pfam" id="PF10075"/>
    </source>
</evidence>
<dbReference type="WBParaSite" id="EEL_0000918801-mRNA-1">
    <property type="protein sequence ID" value="EEL_0000918801-mRNA-1"/>
    <property type="gene ID" value="EEL_0000918801"/>
</dbReference>
<dbReference type="GO" id="GO:0005634">
    <property type="term" value="C:nucleus"/>
    <property type="evidence" value="ECO:0007669"/>
    <property type="project" value="TreeGrafter"/>
</dbReference>
<name>A0A0R3S361_9BILA</name>
<dbReference type="Proteomes" id="UP000050640">
    <property type="component" value="Unplaced"/>
</dbReference>
<keyword evidence="3" id="KW-1185">Reference proteome</keyword>
<dbReference type="InterPro" id="IPR033464">
    <property type="entry name" value="CSN8_PSD8_EIF3K"/>
</dbReference>
<dbReference type="InterPro" id="IPR006746">
    <property type="entry name" value="26S_Psome_Rpn12"/>
</dbReference>
<dbReference type="GO" id="GO:0043161">
    <property type="term" value="P:proteasome-mediated ubiquitin-dependent protein catabolic process"/>
    <property type="evidence" value="ECO:0007669"/>
    <property type="project" value="TreeGrafter"/>
</dbReference>
<organism evidence="3 4">
    <name type="scientific">Elaeophora elaphi</name>
    <dbReference type="NCBI Taxonomy" id="1147741"/>
    <lineage>
        <taxon>Eukaryota</taxon>
        <taxon>Metazoa</taxon>
        <taxon>Ecdysozoa</taxon>
        <taxon>Nematoda</taxon>
        <taxon>Chromadorea</taxon>
        <taxon>Rhabditida</taxon>
        <taxon>Spirurina</taxon>
        <taxon>Spiruromorpha</taxon>
        <taxon>Filarioidea</taxon>
        <taxon>Onchocercidae</taxon>
        <taxon>Elaeophora</taxon>
    </lineage>
</organism>
<protein>
    <submittedName>
        <fullName evidence="4">CSN8_PSD8_EIF3K domain-containing protein</fullName>
    </submittedName>
</protein>
<dbReference type="AlphaFoldDB" id="A0A0R3S361"/>
<dbReference type="STRING" id="1147741.A0A0R3S361"/>
<feature type="domain" description="CSN8/PSMD8/EIF3K" evidence="2">
    <location>
        <begin position="93"/>
        <end position="211"/>
    </location>
</feature>
<accession>A0A0R3S361</accession>
<evidence type="ECO:0000313" key="4">
    <source>
        <dbReference type="WBParaSite" id="EEL_0000918801-mRNA-1"/>
    </source>
</evidence>
<proteinExistence type="predicted"/>
<evidence type="ECO:0000313" key="3">
    <source>
        <dbReference type="Proteomes" id="UP000050640"/>
    </source>
</evidence>
<keyword evidence="1" id="KW-0647">Proteasome</keyword>
<dbReference type="GO" id="GO:0005829">
    <property type="term" value="C:cytosol"/>
    <property type="evidence" value="ECO:0007669"/>
    <property type="project" value="TreeGrafter"/>
</dbReference>
<evidence type="ECO:0000256" key="1">
    <source>
        <dbReference type="ARBA" id="ARBA00022942"/>
    </source>
</evidence>
<reference evidence="4" key="1">
    <citation type="submission" date="2017-02" db="UniProtKB">
        <authorList>
            <consortium name="WormBaseParasite"/>
        </authorList>
    </citation>
    <scope>IDENTIFICATION</scope>
</reference>
<dbReference type="GO" id="GO:0008541">
    <property type="term" value="C:proteasome regulatory particle, lid subcomplex"/>
    <property type="evidence" value="ECO:0007669"/>
    <property type="project" value="TreeGrafter"/>
</dbReference>
<dbReference type="PANTHER" id="PTHR12387">
    <property type="entry name" value="26S PROTEASOME NON-ATPASE REGULATORY SUBUNIT 8"/>
    <property type="match status" value="1"/>
</dbReference>
<dbReference type="Gene3D" id="1.25.40.990">
    <property type="match status" value="1"/>
</dbReference>